<dbReference type="InterPro" id="IPR019775">
    <property type="entry name" value="WD40_repeat_CS"/>
</dbReference>
<feature type="domain" description="CTLH" evidence="7">
    <location>
        <begin position="96"/>
        <end position="153"/>
    </location>
</feature>
<evidence type="ECO:0000256" key="1">
    <source>
        <dbReference type="ARBA" id="ARBA00004496"/>
    </source>
</evidence>
<dbReference type="PROSITE" id="PS50897">
    <property type="entry name" value="CTLH"/>
    <property type="match status" value="1"/>
</dbReference>
<name>A0AAW1H1Q3_SAPOF</name>
<keyword evidence="3 6" id="KW-0853">WD repeat</keyword>
<feature type="repeat" description="WD" evidence="6">
    <location>
        <begin position="312"/>
        <end position="353"/>
    </location>
</feature>
<evidence type="ECO:0000313" key="9">
    <source>
        <dbReference type="Proteomes" id="UP001443914"/>
    </source>
</evidence>
<evidence type="ECO:0000313" key="8">
    <source>
        <dbReference type="EMBL" id="KAK9670080.1"/>
    </source>
</evidence>
<dbReference type="InterPro" id="IPR001680">
    <property type="entry name" value="WD40_rpt"/>
</dbReference>
<feature type="repeat" description="WD" evidence="6">
    <location>
        <begin position="524"/>
        <end position="566"/>
    </location>
</feature>
<dbReference type="Gene3D" id="2.130.10.10">
    <property type="entry name" value="YVTN repeat-like/Quinoprotein amine dehydrogenase"/>
    <property type="match status" value="2"/>
</dbReference>
<dbReference type="PROSITE" id="PS00678">
    <property type="entry name" value="WD_REPEATS_1"/>
    <property type="match status" value="2"/>
</dbReference>
<keyword evidence="4" id="KW-0677">Repeat</keyword>
<keyword evidence="9" id="KW-1185">Reference proteome</keyword>
<reference evidence="8 9" key="1">
    <citation type="submission" date="2024-03" db="EMBL/GenBank/DDBJ databases">
        <title>WGS assembly of Saponaria officinalis var. Norfolk2.</title>
        <authorList>
            <person name="Jenkins J."/>
            <person name="Shu S."/>
            <person name="Grimwood J."/>
            <person name="Barry K."/>
            <person name="Goodstein D."/>
            <person name="Schmutz J."/>
            <person name="Leebens-Mack J."/>
            <person name="Osbourn A."/>
        </authorList>
    </citation>
    <scope>NUCLEOTIDE SEQUENCE [LARGE SCALE GENOMIC DNA]</scope>
    <source>
        <strain evidence="9">cv. Norfolk2</strain>
        <strain evidence="8">JIC</strain>
        <tissue evidence="8">Leaf</tissue>
    </source>
</reference>
<dbReference type="Pfam" id="PF23627">
    <property type="entry name" value="LisH_WDR26"/>
    <property type="match status" value="1"/>
</dbReference>
<evidence type="ECO:0000256" key="2">
    <source>
        <dbReference type="ARBA" id="ARBA00022490"/>
    </source>
</evidence>
<dbReference type="InterPro" id="IPR051350">
    <property type="entry name" value="WD_repeat-ST_regulator"/>
</dbReference>
<dbReference type="InterPro" id="IPR006594">
    <property type="entry name" value="LisH"/>
</dbReference>
<evidence type="ECO:0000256" key="5">
    <source>
        <dbReference type="ARBA" id="ARBA00065067"/>
    </source>
</evidence>
<dbReference type="InterPro" id="IPR006595">
    <property type="entry name" value="CTLH_C"/>
</dbReference>
<protein>
    <recommendedName>
        <fullName evidence="7">CTLH domain-containing protein</fullName>
    </recommendedName>
</protein>
<evidence type="ECO:0000256" key="3">
    <source>
        <dbReference type="ARBA" id="ARBA00022574"/>
    </source>
</evidence>
<dbReference type="GO" id="GO:0005737">
    <property type="term" value="C:cytoplasm"/>
    <property type="evidence" value="ECO:0007669"/>
    <property type="project" value="UniProtKB-SubCell"/>
</dbReference>
<dbReference type="InterPro" id="IPR036322">
    <property type="entry name" value="WD40_repeat_dom_sf"/>
</dbReference>
<organism evidence="8 9">
    <name type="scientific">Saponaria officinalis</name>
    <name type="common">Common soapwort</name>
    <name type="synonym">Lychnis saponaria</name>
    <dbReference type="NCBI Taxonomy" id="3572"/>
    <lineage>
        <taxon>Eukaryota</taxon>
        <taxon>Viridiplantae</taxon>
        <taxon>Streptophyta</taxon>
        <taxon>Embryophyta</taxon>
        <taxon>Tracheophyta</taxon>
        <taxon>Spermatophyta</taxon>
        <taxon>Magnoliopsida</taxon>
        <taxon>eudicotyledons</taxon>
        <taxon>Gunneridae</taxon>
        <taxon>Pentapetalae</taxon>
        <taxon>Caryophyllales</taxon>
        <taxon>Caryophyllaceae</taxon>
        <taxon>Caryophylleae</taxon>
        <taxon>Saponaria</taxon>
    </lineage>
</organism>
<comment type="caution">
    <text evidence="8">The sequence shown here is derived from an EMBL/GenBank/DDBJ whole genome shotgun (WGS) entry which is preliminary data.</text>
</comment>
<feature type="repeat" description="WD" evidence="6">
    <location>
        <begin position="361"/>
        <end position="388"/>
    </location>
</feature>
<proteinExistence type="predicted"/>
<dbReference type="AlphaFoldDB" id="A0AAW1H1Q3"/>
<dbReference type="PROSITE" id="PS50082">
    <property type="entry name" value="WD_REPEATS_2"/>
    <property type="match status" value="4"/>
</dbReference>
<dbReference type="CDD" id="cd00200">
    <property type="entry name" value="WD40"/>
    <property type="match status" value="1"/>
</dbReference>
<dbReference type="SUPFAM" id="SSF50978">
    <property type="entry name" value="WD40 repeat-like"/>
    <property type="match status" value="1"/>
</dbReference>
<dbReference type="PROSITE" id="PS50896">
    <property type="entry name" value="LISH"/>
    <property type="match status" value="1"/>
</dbReference>
<feature type="repeat" description="WD" evidence="6">
    <location>
        <begin position="268"/>
        <end position="309"/>
    </location>
</feature>
<gene>
    <name evidence="8" type="ORF">RND81_13G175700</name>
</gene>
<dbReference type="PRINTS" id="PR00320">
    <property type="entry name" value="GPROTEINBRPT"/>
</dbReference>
<dbReference type="PANTHER" id="PTHR22838">
    <property type="entry name" value="WD REPEAT PROTEIN 26-RELATED"/>
    <property type="match status" value="1"/>
</dbReference>
<dbReference type="Pfam" id="PF00400">
    <property type="entry name" value="WD40"/>
    <property type="match status" value="5"/>
</dbReference>
<comment type="subcellular location">
    <subcellularLocation>
        <location evidence="1">Cytoplasm</location>
    </subcellularLocation>
</comment>
<dbReference type="Proteomes" id="UP001443914">
    <property type="component" value="Unassembled WGS sequence"/>
</dbReference>
<dbReference type="SMART" id="SM00320">
    <property type="entry name" value="WD40"/>
    <property type="match status" value="7"/>
</dbReference>
<accession>A0AAW1H1Q3</accession>
<evidence type="ECO:0000256" key="6">
    <source>
        <dbReference type="PROSITE-ProRule" id="PRU00221"/>
    </source>
</evidence>
<keyword evidence="2" id="KW-0963">Cytoplasm</keyword>
<dbReference type="FunFam" id="2.130.10.10:FF:000087">
    <property type="entry name" value="WD repeat-containing protein 26 homolog"/>
    <property type="match status" value="1"/>
</dbReference>
<sequence length="582" mass="65066">MGGVENGQPPSKRLKLSFSGSNSLLGGLRAEETIAVASLRDLMARPIQCQGDDELIGSKGVIKRNEFVRLITGALYALGYQRTGACLEEESRVPLHSAKVNLLMQHVIDGKWDESASILNEIGLEDELIFKSAKFLIMEQKFFELLDGGKTVDALKTLRTEISPLHIKTCRVHELSSCLISHSQSENGFSDKDSLKVKLRSEVLDELQKLLPPALIVPAKRLEHLVEQALDLQRGACVFHNSSDRELSLYADHHCGKNNIPSHTSQILEGHQDEVWVLRFSNKGRYLASASTDRSAIIWEVVRGEVVLKHRLHGHQKPVSQVSWSPDDRHLLTCGIEENVLRWDVLSGECLQVYEKVGFPVVSCAWSPDGKSIFTGFSDKSICMWDLNGKEVECWNGQRTLKISDLEVTRDGKQIISMCTERAIMLFDSETNTEKVIEEDKIITSFSLSNDSRFLLVNVINQEIHLWSIDGDAKLVSKYKGHKRSRFLVRSCFGGLGQSFIASGSEDSQVYIWHRDSGQLVDILPGHSGAVNCVSWNPVDPHMLASASDDRTIRIWGLNEVNVRQRVTQSNGIHYCNGNGKI</sequence>
<dbReference type="EMBL" id="JBDFQZ010000013">
    <property type="protein sequence ID" value="KAK9670081.1"/>
    <property type="molecule type" value="Genomic_DNA"/>
</dbReference>
<evidence type="ECO:0000256" key="4">
    <source>
        <dbReference type="ARBA" id="ARBA00022737"/>
    </source>
</evidence>
<dbReference type="EMBL" id="JBDFQZ010000013">
    <property type="protein sequence ID" value="KAK9670080.1"/>
    <property type="molecule type" value="Genomic_DNA"/>
</dbReference>
<dbReference type="PANTHER" id="PTHR22838:SF0">
    <property type="entry name" value="WD REPEAT-CONTAINING PROTEIN 26"/>
    <property type="match status" value="1"/>
</dbReference>
<dbReference type="InterPro" id="IPR020472">
    <property type="entry name" value="WD40_PAC1"/>
</dbReference>
<dbReference type="PROSITE" id="PS50294">
    <property type="entry name" value="WD_REPEATS_REGION"/>
    <property type="match status" value="3"/>
</dbReference>
<comment type="subunit">
    <text evidence="5">Interacts with RANBPM.</text>
</comment>
<evidence type="ECO:0000259" key="7">
    <source>
        <dbReference type="PROSITE" id="PS50897"/>
    </source>
</evidence>
<dbReference type="InterPro" id="IPR015943">
    <property type="entry name" value="WD40/YVTN_repeat-like_dom_sf"/>
</dbReference>